<comment type="caution">
    <text evidence="2">The sequence shown here is derived from an EMBL/GenBank/DDBJ whole genome shotgun (WGS) entry which is preliminary data.</text>
</comment>
<reference evidence="2" key="1">
    <citation type="journal article" date="2014" name="Int. J. Syst. Evol. Microbiol.">
        <title>Complete genome sequence of Corynebacterium casei LMG S-19264T (=DSM 44701T), isolated from a smear-ripened cheese.</title>
        <authorList>
            <consortium name="US DOE Joint Genome Institute (JGI-PGF)"/>
            <person name="Walter F."/>
            <person name="Albersmeier A."/>
            <person name="Kalinowski J."/>
            <person name="Ruckert C."/>
        </authorList>
    </citation>
    <scope>NUCLEOTIDE SEQUENCE</scope>
    <source>
        <strain evidence="2">JCM 4633</strain>
    </source>
</reference>
<dbReference type="EMBL" id="BMVB01000009">
    <property type="protein sequence ID" value="GHC53148.1"/>
    <property type="molecule type" value="Genomic_DNA"/>
</dbReference>
<feature type="transmembrane region" description="Helical" evidence="1">
    <location>
        <begin position="6"/>
        <end position="26"/>
    </location>
</feature>
<proteinExistence type="predicted"/>
<evidence type="ECO:0000313" key="2">
    <source>
        <dbReference type="EMBL" id="GHC53148.1"/>
    </source>
</evidence>
<keyword evidence="1" id="KW-0472">Membrane</keyword>
<accession>A0A918WL73</accession>
<name>A0A918WL73_STRCJ</name>
<protein>
    <submittedName>
        <fullName evidence="2">Uncharacterized protein</fullName>
    </submittedName>
</protein>
<evidence type="ECO:0000256" key="1">
    <source>
        <dbReference type="SAM" id="Phobius"/>
    </source>
</evidence>
<dbReference type="Proteomes" id="UP000646244">
    <property type="component" value="Unassembled WGS sequence"/>
</dbReference>
<gene>
    <name evidence="2" type="ORF">GCM10010507_31620</name>
</gene>
<organism evidence="2 3">
    <name type="scientific">Streptomyces cinnamoneus</name>
    <name type="common">Streptoverticillium cinnamoneum</name>
    <dbReference type="NCBI Taxonomy" id="53446"/>
    <lineage>
        <taxon>Bacteria</taxon>
        <taxon>Bacillati</taxon>
        <taxon>Actinomycetota</taxon>
        <taxon>Actinomycetes</taxon>
        <taxon>Kitasatosporales</taxon>
        <taxon>Streptomycetaceae</taxon>
        <taxon>Streptomyces</taxon>
        <taxon>Streptomyces cinnamoneus group</taxon>
    </lineage>
</organism>
<reference evidence="2" key="2">
    <citation type="submission" date="2020-09" db="EMBL/GenBank/DDBJ databases">
        <authorList>
            <person name="Sun Q."/>
            <person name="Ohkuma M."/>
        </authorList>
    </citation>
    <scope>NUCLEOTIDE SEQUENCE</scope>
    <source>
        <strain evidence="2">JCM 4633</strain>
    </source>
</reference>
<keyword evidence="1" id="KW-1133">Transmembrane helix</keyword>
<evidence type="ECO:0000313" key="3">
    <source>
        <dbReference type="Proteomes" id="UP000646244"/>
    </source>
</evidence>
<keyword evidence="1" id="KW-0812">Transmembrane</keyword>
<dbReference type="AlphaFoldDB" id="A0A918WL73"/>
<sequence>MSGPSGLLSGPLDAAVVVAVCAPVAWTTRMTRTTRIWTTRIRTDASGAVWARAGVVVHRARGIRPAYRVPAGA</sequence>